<gene>
    <name evidence="1" type="ORF">HNQ66_003321</name>
</gene>
<dbReference type="Pfam" id="PF06169">
    <property type="entry name" value="DUF982"/>
    <property type="match status" value="1"/>
</dbReference>
<evidence type="ECO:0000313" key="1">
    <source>
        <dbReference type="EMBL" id="MBB5043908.1"/>
    </source>
</evidence>
<dbReference type="Proteomes" id="UP000535406">
    <property type="component" value="Unassembled WGS sequence"/>
</dbReference>
<evidence type="ECO:0000313" key="2">
    <source>
        <dbReference type="Proteomes" id="UP000535406"/>
    </source>
</evidence>
<dbReference type="EMBL" id="JACHIK010000012">
    <property type="protein sequence ID" value="MBB5043908.1"/>
    <property type="molecule type" value="Genomic_DNA"/>
</dbReference>
<proteinExistence type="predicted"/>
<dbReference type="AlphaFoldDB" id="A0A7W8DVL3"/>
<dbReference type="Gene3D" id="6.10.250.730">
    <property type="match status" value="1"/>
</dbReference>
<keyword evidence="2" id="KW-1185">Reference proteome</keyword>
<organism evidence="1 2">
    <name type="scientific">Shinella fusca</name>
    <dbReference type="NCBI Taxonomy" id="544480"/>
    <lineage>
        <taxon>Bacteria</taxon>
        <taxon>Pseudomonadati</taxon>
        <taxon>Pseudomonadota</taxon>
        <taxon>Alphaproteobacteria</taxon>
        <taxon>Hyphomicrobiales</taxon>
        <taxon>Rhizobiaceae</taxon>
        <taxon>Shinella</taxon>
    </lineage>
</organism>
<reference evidence="1 2" key="1">
    <citation type="submission" date="2020-08" db="EMBL/GenBank/DDBJ databases">
        <title>Genomic Encyclopedia of Type Strains, Phase IV (KMG-IV): sequencing the most valuable type-strain genomes for metagenomic binning, comparative biology and taxonomic classification.</title>
        <authorList>
            <person name="Goeker M."/>
        </authorList>
    </citation>
    <scope>NUCLEOTIDE SEQUENCE [LARGE SCALE GENOMIC DNA]</scope>
    <source>
        <strain evidence="1 2">DSM 21319</strain>
    </source>
</reference>
<sequence length="87" mass="9430">MTLFATDRLWADAVVLEGDGRVLRVQSTRDALLCLKNHWLETDGPALAAAKTLCERGLASDDDPGLALRAFIEAAKEAGFRVNSWTG</sequence>
<protein>
    <recommendedName>
        <fullName evidence="3">DUF982 domain-containing protein</fullName>
    </recommendedName>
</protein>
<comment type="caution">
    <text evidence="1">The sequence shown here is derived from an EMBL/GenBank/DDBJ whole genome shotgun (WGS) entry which is preliminary data.</text>
</comment>
<dbReference type="RefSeq" id="WP_184145269.1">
    <property type="nucleotide sequence ID" value="NZ_JACHIK010000012.1"/>
</dbReference>
<accession>A0A7W8DVL3</accession>
<name>A0A7W8DVL3_9HYPH</name>
<dbReference type="InterPro" id="IPR010385">
    <property type="entry name" value="DUF982"/>
</dbReference>
<evidence type="ECO:0008006" key="3">
    <source>
        <dbReference type="Google" id="ProtNLM"/>
    </source>
</evidence>